<feature type="domain" description="Outer membrane protein beta-barrel" evidence="3">
    <location>
        <begin position="11"/>
        <end position="201"/>
    </location>
</feature>
<evidence type="ECO:0000256" key="2">
    <source>
        <dbReference type="SAM" id="SignalP"/>
    </source>
</evidence>
<dbReference type="InterPro" id="IPR011250">
    <property type="entry name" value="OMP/PagP_B-barrel"/>
</dbReference>
<dbReference type="Gene3D" id="2.40.160.20">
    <property type="match status" value="1"/>
</dbReference>
<gene>
    <name evidence="4" type="ORF">DFQ05_2386</name>
</gene>
<evidence type="ECO:0000313" key="5">
    <source>
        <dbReference type="Proteomes" id="UP000295714"/>
    </source>
</evidence>
<organism evidence="4 5">
    <name type="scientific">Winogradskyella wandonensis</name>
    <dbReference type="NCBI Taxonomy" id="1442586"/>
    <lineage>
        <taxon>Bacteria</taxon>
        <taxon>Pseudomonadati</taxon>
        <taxon>Bacteroidota</taxon>
        <taxon>Flavobacteriia</taxon>
        <taxon>Flavobacteriales</taxon>
        <taxon>Flavobacteriaceae</taxon>
        <taxon>Winogradskyella</taxon>
    </lineage>
</organism>
<dbReference type="AlphaFoldDB" id="A0A4V2PT49"/>
<evidence type="ECO:0000259" key="3">
    <source>
        <dbReference type="Pfam" id="PF13505"/>
    </source>
</evidence>
<dbReference type="InterPro" id="IPR027385">
    <property type="entry name" value="Beta-barrel_OMP"/>
</dbReference>
<dbReference type="Proteomes" id="UP000295714">
    <property type="component" value="Unassembled WGS sequence"/>
</dbReference>
<proteinExistence type="predicted"/>
<evidence type="ECO:0000313" key="4">
    <source>
        <dbReference type="EMBL" id="TCK65171.1"/>
    </source>
</evidence>
<feature type="signal peptide" evidence="2">
    <location>
        <begin position="1"/>
        <end position="23"/>
    </location>
</feature>
<protein>
    <submittedName>
        <fullName evidence="4">Outer membrane protein with beta-barrel domain</fullName>
    </submittedName>
</protein>
<dbReference type="EMBL" id="SMGI01000004">
    <property type="protein sequence ID" value="TCK65171.1"/>
    <property type="molecule type" value="Genomic_DNA"/>
</dbReference>
<accession>A0A4V2PT49</accession>
<dbReference type="RefSeq" id="WP_132705601.1">
    <property type="nucleotide sequence ID" value="NZ_SMGI01000004.1"/>
</dbReference>
<comment type="caution">
    <text evidence="4">The sequence shown here is derived from an EMBL/GenBank/DDBJ whole genome shotgun (WGS) entry which is preliminary data.</text>
</comment>
<sequence length="212" mass="23735">MRFKFAKYSLALLFLLSSFNVFAQRKEISTWSAQISLGLNSPSKGGFVDGFPAQTLNLPTVNLGIQRMFNRQFGVKLDYGFNRFKGEDTSQEFKVNYNRINAQLVYNPSESLLFLPQPMQLVAHAGPGFSIATPLGTLDENKQSYLNFNLGFEVHYSINRKVNLFTDISYIYGFTSLDDYNPEINGLGAFNGSVFNVSLGVSIALSGCYYCE</sequence>
<evidence type="ECO:0000256" key="1">
    <source>
        <dbReference type="ARBA" id="ARBA00022729"/>
    </source>
</evidence>
<reference evidence="4 5" key="1">
    <citation type="journal article" date="2015" name="Stand. Genomic Sci.">
        <title>Genomic Encyclopedia of Bacterial and Archaeal Type Strains, Phase III: the genomes of soil and plant-associated and newly described type strains.</title>
        <authorList>
            <person name="Whitman W.B."/>
            <person name="Woyke T."/>
            <person name="Klenk H.P."/>
            <person name="Zhou Y."/>
            <person name="Lilburn T.G."/>
            <person name="Beck B.J."/>
            <person name="De Vos P."/>
            <person name="Vandamme P."/>
            <person name="Eisen J.A."/>
            <person name="Garrity G."/>
            <person name="Hugenholtz P."/>
            <person name="Kyrpides N.C."/>
        </authorList>
    </citation>
    <scope>NUCLEOTIDE SEQUENCE [LARGE SCALE GENOMIC DNA]</scope>
    <source>
        <strain evidence="4 5">CECT 8445</strain>
    </source>
</reference>
<dbReference type="Pfam" id="PF13505">
    <property type="entry name" value="OMP_b-brl"/>
    <property type="match status" value="1"/>
</dbReference>
<feature type="chain" id="PRO_5020728372" evidence="2">
    <location>
        <begin position="24"/>
        <end position="212"/>
    </location>
</feature>
<dbReference type="OrthoDB" id="1522982at2"/>
<keyword evidence="1 2" id="KW-0732">Signal</keyword>
<dbReference type="SUPFAM" id="SSF56925">
    <property type="entry name" value="OMPA-like"/>
    <property type="match status" value="1"/>
</dbReference>
<name>A0A4V2PT49_9FLAO</name>
<keyword evidence="5" id="KW-1185">Reference proteome</keyword>